<dbReference type="InterPro" id="IPR049470">
    <property type="entry name" value="TRM61_C"/>
</dbReference>
<feature type="compositionally biased region" description="Low complexity" evidence="11">
    <location>
        <begin position="1"/>
        <end position="19"/>
    </location>
</feature>
<evidence type="ECO:0000256" key="2">
    <source>
        <dbReference type="ARBA" id="ARBA00012796"/>
    </source>
</evidence>
<feature type="region of interest" description="Disordered" evidence="11">
    <location>
        <begin position="269"/>
        <end position="308"/>
    </location>
</feature>
<dbReference type="CDD" id="cd02440">
    <property type="entry name" value="AdoMet_MTases"/>
    <property type="match status" value="1"/>
</dbReference>
<dbReference type="Proteomes" id="UP000070544">
    <property type="component" value="Unassembled WGS sequence"/>
</dbReference>
<keyword evidence="7 9" id="KW-0819">tRNA processing</keyword>
<dbReference type="EMBL" id="KQ965762">
    <property type="protein sequence ID" value="KXS15409.1"/>
    <property type="molecule type" value="Genomic_DNA"/>
</dbReference>
<evidence type="ECO:0000256" key="1">
    <source>
        <dbReference type="ARBA" id="ARBA00004123"/>
    </source>
</evidence>
<reference evidence="13 14" key="1">
    <citation type="journal article" date="2015" name="Genome Biol. Evol.">
        <title>Phylogenomic analyses indicate that early fungi evolved digesting cell walls of algal ancestors of land plants.</title>
        <authorList>
            <person name="Chang Y."/>
            <person name="Wang S."/>
            <person name="Sekimoto S."/>
            <person name="Aerts A.L."/>
            <person name="Choi C."/>
            <person name="Clum A."/>
            <person name="LaButti K.M."/>
            <person name="Lindquist E.A."/>
            <person name="Yee Ngan C."/>
            <person name="Ohm R.A."/>
            <person name="Salamov A.A."/>
            <person name="Grigoriev I.V."/>
            <person name="Spatafora J.W."/>
            <person name="Berbee M.L."/>
        </authorList>
    </citation>
    <scope>NUCLEOTIDE SEQUENCE [LARGE SCALE GENOMIC DNA]</scope>
    <source>
        <strain evidence="13 14">JEL478</strain>
    </source>
</reference>
<accession>A0A139AFE2</accession>
<keyword evidence="4 9" id="KW-0489">Methyltransferase</keyword>
<dbReference type="EC" id="2.1.1.220" evidence="2 9"/>
<sequence>MSTASESLPLAAPAPAQSPFTSRGEDLIKAGDLVVLFSGPNDMVMATIIPGKSYHTKYGEFRHDDMIGRPFGYQLPTRSRNKGFIYLLRPSPELWTVMLPHRTQILYIADIAFVTQYLWLRPGSKIIEAGTGSGSFTHSVARTVAPNGHVYSFEFNEQRAAVAIVEFAGHGLDIVTPQQRDVCQDGFGLEDTVDAVFLDLPAPWEAIPHTKKTFKKSKVGRICCFSPCMEQVQKTCVALHQNGFFDIKMYETLIRHHDVRRVEFKDAPVGPVRSKKPVKRKLDEDDVGDTAPAEDNEEPSSTSDLTGDAFKSEAGVSMDIADEAESRVGQPSSSSGRDPHHKAALKKQRRKEELLKNGVWTARHQTTVRGHTSYLTFASYAHPSLIGEETKDNAGEGSANG</sequence>
<evidence type="ECO:0000256" key="5">
    <source>
        <dbReference type="ARBA" id="ARBA00022679"/>
    </source>
</evidence>
<evidence type="ECO:0000256" key="9">
    <source>
        <dbReference type="PIRNR" id="PIRNR017269"/>
    </source>
</evidence>
<feature type="binding site" evidence="10">
    <location>
        <position position="154"/>
    </location>
    <ligand>
        <name>S-adenosyl-L-methionine</name>
        <dbReference type="ChEBI" id="CHEBI:59789"/>
    </ligand>
</feature>
<evidence type="ECO:0000313" key="13">
    <source>
        <dbReference type="EMBL" id="KXS15409.1"/>
    </source>
</evidence>
<protein>
    <recommendedName>
        <fullName evidence="3 9">tRNA (adenine(58)-N(1))-methyltransferase catalytic subunit TRM61</fullName>
        <ecNumber evidence="2 9">2.1.1.220</ecNumber>
    </recommendedName>
</protein>
<dbReference type="Pfam" id="PF14801">
    <property type="entry name" value="TrmI-like_N"/>
    <property type="match status" value="1"/>
</dbReference>
<feature type="domain" description="tRNA (adenine(58)-N(1))-methyltransferase catalytic subunit TRM61 C-terminal" evidence="12">
    <location>
        <begin position="83"/>
        <end position="379"/>
    </location>
</feature>
<evidence type="ECO:0000313" key="14">
    <source>
        <dbReference type="Proteomes" id="UP000070544"/>
    </source>
</evidence>
<evidence type="ECO:0000256" key="11">
    <source>
        <dbReference type="SAM" id="MobiDB-lite"/>
    </source>
</evidence>
<keyword evidence="5 9" id="KW-0808">Transferase</keyword>
<dbReference type="SUPFAM" id="SSF53335">
    <property type="entry name" value="S-adenosyl-L-methionine-dependent methyltransferases"/>
    <property type="match status" value="1"/>
</dbReference>
<dbReference type="AlphaFoldDB" id="A0A139AFE2"/>
<dbReference type="PANTHER" id="PTHR12133:SF2">
    <property type="entry name" value="TRNA (ADENINE(58)-N(1))-METHYLTRANSFERASE CATALYTIC SUBUNIT TRMT61A"/>
    <property type="match status" value="1"/>
</dbReference>
<evidence type="ECO:0000256" key="10">
    <source>
        <dbReference type="PIRSR" id="PIRSR017269-1"/>
    </source>
</evidence>
<evidence type="ECO:0000256" key="4">
    <source>
        <dbReference type="ARBA" id="ARBA00022603"/>
    </source>
</evidence>
<dbReference type="Gene3D" id="3.40.50.150">
    <property type="entry name" value="Vaccinia Virus protein VP39"/>
    <property type="match status" value="1"/>
</dbReference>
<feature type="region of interest" description="Disordered" evidence="11">
    <location>
        <begin position="1"/>
        <end position="20"/>
    </location>
</feature>
<evidence type="ECO:0000256" key="3">
    <source>
        <dbReference type="ARBA" id="ARBA00015963"/>
    </source>
</evidence>
<dbReference type="InterPro" id="IPR029063">
    <property type="entry name" value="SAM-dependent_MTases_sf"/>
</dbReference>
<proteinExistence type="inferred from homology"/>
<dbReference type="OrthoDB" id="1925287at2759"/>
<feature type="compositionally biased region" description="Basic residues" evidence="11">
    <location>
        <begin position="339"/>
        <end position="349"/>
    </location>
</feature>
<feature type="compositionally biased region" description="Acidic residues" evidence="11">
    <location>
        <begin position="284"/>
        <end position="298"/>
    </location>
</feature>
<dbReference type="STRING" id="1344416.A0A139AFE2"/>
<comment type="similarity">
    <text evidence="9">Belongs to the class I-like SAM-binding methyltransferase superfamily. TRM61 family.</text>
</comment>
<comment type="subcellular location">
    <subcellularLocation>
        <location evidence="1 9">Nucleus</location>
    </subcellularLocation>
</comment>
<feature type="binding site" evidence="10">
    <location>
        <position position="199"/>
    </location>
    <ligand>
        <name>S-adenosyl-L-methionine</name>
        <dbReference type="ChEBI" id="CHEBI:59789"/>
    </ligand>
</feature>
<dbReference type="GO" id="GO:0005634">
    <property type="term" value="C:nucleus"/>
    <property type="evidence" value="ECO:0007669"/>
    <property type="project" value="UniProtKB-SubCell"/>
</dbReference>
<feature type="binding site" evidence="10">
    <location>
        <position position="181"/>
    </location>
    <ligand>
        <name>S-adenosyl-L-methionine</name>
        <dbReference type="ChEBI" id="CHEBI:59789"/>
    </ligand>
</feature>
<evidence type="ECO:0000256" key="7">
    <source>
        <dbReference type="ARBA" id="ARBA00022694"/>
    </source>
</evidence>
<evidence type="ECO:0000256" key="6">
    <source>
        <dbReference type="ARBA" id="ARBA00022691"/>
    </source>
</evidence>
<feature type="region of interest" description="Disordered" evidence="11">
    <location>
        <begin position="324"/>
        <end position="358"/>
    </location>
</feature>
<dbReference type="InterPro" id="IPR014816">
    <property type="entry name" value="tRNA_MeTrfase_Gcd14"/>
</dbReference>
<dbReference type="PROSITE" id="PS51620">
    <property type="entry name" value="SAM_TRM61"/>
    <property type="match status" value="1"/>
</dbReference>
<comment type="function">
    <text evidence="9">Catalytic subunit of tRNA (adenine-N(1)-)-methyltransferase, which catalyzes the formation of N(1)-methyladenine at position 58 (m1A58) in initiator methionyl-tRNA.</text>
</comment>
<dbReference type="PANTHER" id="PTHR12133">
    <property type="entry name" value="TRNA (ADENINE(58)-N(1))-METHYLTRANSFERASE"/>
    <property type="match status" value="1"/>
</dbReference>
<organism evidence="13 14">
    <name type="scientific">Gonapodya prolifera (strain JEL478)</name>
    <name type="common">Monoblepharis prolifera</name>
    <dbReference type="NCBI Taxonomy" id="1344416"/>
    <lineage>
        <taxon>Eukaryota</taxon>
        <taxon>Fungi</taxon>
        <taxon>Fungi incertae sedis</taxon>
        <taxon>Chytridiomycota</taxon>
        <taxon>Chytridiomycota incertae sedis</taxon>
        <taxon>Monoblepharidomycetes</taxon>
        <taxon>Monoblepharidales</taxon>
        <taxon>Gonapodyaceae</taxon>
        <taxon>Gonapodya</taxon>
    </lineage>
</organism>
<evidence type="ECO:0000256" key="8">
    <source>
        <dbReference type="ARBA" id="ARBA00023242"/>
    </source>
</evidence>
<gene>
    <name evidence="13" type="ORF">M427DRAFT_111946</name>
</gene>
<keyword evidence="6 9" id="KW-0949">S-adenosyl-L-methionine</keyword>
<dbReference type="Pfam" id="PF08704">
    <property type="entry name" value="GCD14"/>
    <property type="match status" value="1"/>
</dbReference>
<dbReference type="GO" id="GO:0030488">
    <property type="term" value="P:tRNA methylation"/>
    <property type="evidence" value="ECO:0007669"/>
    <property type="project" value="InterPro"/>
</dbReference>
<dbReference type="Gene3D" id="3.10.330.20">
    <property type="match status" value="1"/>
</dbReference>
<keyword evidence="8 9" id="KW-0539">Nucleus</keyword>
<dbReference type="PIRSF" id="PIRSF017269">
    <property type="entry name" value="GCD14"/>
    <property type="match status" value="1"/>
</dbReference>
<comment type="catalytic activity">
    <reaction evidence="9">
        <text>adenosine(58) in tRNA + S-adenosyl-L-methionine = N(1)-methyladenosine(58) in tRNA + S-adenosyl-L-homocysteine + H(+)</text>
        <dbReference type="Rhea" id="RHEA:43152"/>
        <dbReference type="Rhea" id="RHEA-COMP:10365"/>
        <dbReference type="Rhea" id="RHEA-COMP:10366"/>
        <dbReference type="ChEBI" id="CHEBI:15378"/>
        <dbReference type="ChEBI" id="CHEBI:57856"/>
        <dbReference type="ChEBI" id="CHEBI:59789"/>
        <dbReference type="ChEBI" id="CHEBI:74411"/>
        <dbReference type="ChEBI" id="CHEBI:74491"/>
        <dbReference type="EC" id="2.1.1.220"/>
    </reaction>
</comment>
<dbReference type="GO" id="GO:0031515">
    <property type="term" value="C:tRNA (m1A) methyltransferase complex"/>
    <property type="evidence" value="ECO:0007669"/>
    <property type="project" value="UniProtKB-UniRule"/>
</dbReference>
<evidence type="ECO:0000259" key="12">
    <source>
        <dbReference type="Pfam" id="PF08704"/>
    </source>
</evidence>
<dbReference type="GO" id="GO:0160107">
    <property type="term" value="F:tRNA (adenine(58)-N1)-methyltransferase activity"/>
    <property type="evidence" value="ECO:0007669"/>
    <property type="project" value="UniProtKB-EC"/>
</dbReference>
<name>A0A139AFE2_GONPJ</name>
<keyword evidence="14" id="KW-1185">Reference proteome</keyword>